<evidence type="ECO:0000313" key="1">
    <source>
        <dbReference type="EMBL" id="MET1257362.1"/>
    </source>
</evidence>
<reference evidence="1 2" key="1">
    <citation type="submission" date="2024-06" db="EMBL/GenBank/DDBJ databases">
        <authorList>
            <person name="Li F."/>
        </authorList>
    </citation>
    <scope>NUCLEOTIDE SEQUENCE [LARGE SCALE GENOMIC DNA]</scope>
    <source>
        <strain evidence="1 2">GXAS 311</strain>
    </source>
</reference>
<dbReference type="EMBL" id="JBEVCJ010000051">
    <property type="protein sequence ID" value="MET1257362.1"/>
    <property type="molecule type" value="Genomic_DNA"/>
</dbReference>
<keyword evidence="2" id="KW-1185">Reference proteome</keyword>
<sequence>MSKKEQNFEQHDSPRKRHYAFAHIALRQVCLRNPHYIFALLASEEKNEFLTDLIRQVERNYPEDLTVFSAEDIKIRLLKVDNFPLVLLEMPAPRHSTECKFIGIVCLWEVGKPITDEIPEIHYFTFELAPSASNELGYFCQWKDDVHGNLAQVDLTCTIEQFAMLIEHHISNKSLH</sequence>
<accession>A0ABV2C0P3</accession>
<dbReference type="Proteomes" id="UP001548189">
    <property type="component" value="Unassembled WGS sequence"/>
</dbReference>
<gene>
    <name evidence="1" type="ORF">ABVT43_19650</name>
</gene>
<evidence type="ECO:0000313" key="2">
    <source>
        <dbReference type="Proteomes" id="UP001548189"/>
    </source>
</evidence>
<name>A0ABV2C0P3_9GAMM</name>
<protein>
    <submittedName>
        <fullName evidence="1">Uncharacterized protein</fullName>
    </submittedName>
</protein>
<proteinExistence type="predicted"/>
<comment type="caution">
    <text evidence="1">The sequence shown here is derived from an EMBL/GenBank/DDBJ whole genome shotgun (WGS) entry which is preliminary data.</text>
</comment>
<organism evidence="1 2">
    <name type="scientific">Aliikangiella maris</name>
    <dbReference type="NCBI Taxonomy" id="3162458"/>
    <lineage>
        <taxon>Bacteria</taxon>
        <taxon>Pseudomonadati</taxon>
        <taxon>Pseudomonadota</taxon>
        <taxon>Gammaproteobacteria</taxon>
        <taxon>Oceanospirillales</taxon>
        <taxon>Pleioneaceae</taxon>
        <taxon>Aliikangiella</taxon>
    </lineage>
</organism>